<dbReference type="AlphaFoldDB" id="A0AAR5QAP7"/>
<accession>A0AAR5QAP7</accession>
<evidence type="ECO:0008006" key="3">
    <source>
        <dbReference type="Google" id="ProtNLM"/>
    </source>
</evidence>
<proteinExistence type="predicted"/>
<dbReference type="EnsemblMetazoa" id="XM_019914667.1">
    <property type="protein sequence ID" value="XP_019770226.1"/>
    <property type="gene ID" value="LOC109544472"/>
</dbReference>
<evidence type="ECO:0000313" key="2">
    <source>
        <dbReference type="Proteomes" id="UP000019118"/>
    </source>
</evidence>
<keyword evidence="2" id="KW-1185">Reference proteome</keyword>
<evidence type="ECO:0000313" key="1">
    <source>
        <dbReference type="EnsemblMetazoa" id="XP_019770226.1"/>
    </source>
</evidence>
<protein>
    <recommendedName>
        <fullName evidence="3">Bee-milk protein</fullName>
    </recommendedName>
</protein>
<reference evidence="1" key="2">
    <citation type="submission" date="2024-08" db="UniProtKB">
        <authorList>
            <consortium name="EnsemblMetazoa"/>
        </authorList>
    </citation>
    <scope>IDENTIFICATION</scope>
</reference>
<dbReference type="Gene3D" id="2.120.10.30">
    <property type="entry name" value="TolB, C-terminal domain"/>
    <property type="match status" value="1"/>
</dbReference>
<dbReference type="InterPro" id="IPR011042">
    <property type="entry name" value="6-blade_b-propeller_TolB-like"/>
</dbReference>
<reference evidence="2" key="1">
    <citation type="journal article" date="2013" name="Genome Biol.">
        <title>Draft genome of the mountain pine beetle, Dendroctonus ponderosae Hopkins, a major forest pest.</title>
        <authorList>
            <person name="Keeling C.I."/>
            <person name="Yuen M.M."/>
            <person name="Liao N.Y."/>
            <person name="Docking T.R."/>
            <person name="Chan S.K."/>
            <person name="Taylor G.A."/>
            <person name="Palmquist D.L."/>
            <person name="Jackman S.D."/>
            <person name="Nguyen A."/>
            <person name="Li M."/>
            <person name="Henderson H."/>
            <person name="Janes J.K."/>
            <person name="Zhao Y."/>
            <person name="Pandoh P."/>
            <person name="Moore R."/>
            <person name="Sperling F.A."/>
            <person name="Huber D.P."/>
            <person name="Birol I."/>
            <person name="Jones S.J."/>
            <person name="Bohlmann J."/>
        </authorList>
    </citation>
    <scope>NUCLEOTIDE SEQUENCE</scope>
</reference>
<name>A0AAR5QAP7_DENPD</name>
<sequence>MTMSLSFDKLKSLGISENVYISDIAVYFNKAFLAIPRTVCTSNVTQPTLLDVPWKEHLNVILKSRFNKPMDGQVWANCRNLQNAISLAKEGAKSKLWILDKGNEFCPAKLRAYNMFHGIFLNEDTIELAQVPKSNLNTMVIEDEPTLGNHRAFIANAGDNKVLVCYLSALACQHLSLLSGENSANPGIVDLLSISRVDSRMFMTSTRSRKVYSVDLDQITAQYEEEQNAIEANVSVTLHGETLGPTSALEADLRNGLIYYLTTDYAIMRWSIE</sequence>
<organism evidence="1 2">
    <name type="scientific">Dendroctonus ponderosae</name>
    <name type="common">Mountain pine beetle</name>
    <dbReference type="NCBI Taxonomy" id="77166"/>
    <lineage>
        <taxon>Eukaryota</taxon>
        <taxon>Metazoa</taxon>
        <taxon>Ecdysozoa</taxon>
        <taxon>Arthropoda</taxon>
        <taxon>Hexapoda</taxon>
        <taxon>Insecta</taxon>
        <taxon>Pterygota</taxon>
        <taxon>Neoptera</taxon>
        <taxon>Endopterygota</taxon>
        <taxon>Coleoptera</taxon>
        <taxon>Polyphaga</taxon>
        <taxon>Cucujiformia</taxon>
        <taxon>Curculionidae</taxon>
        <taxon>Scolytinae</taxon>
        <taxon>Dendroctonus</taxon>
    </lineage>
</organism>
<dbReference type="Proteomes" id="UP000019118">
    <property type="component" value="Unassembled WGS sequence"/>
</dbReference>